<keyword evidence="2" id="KW-0812">Transmembrane</keyword>
<dbReference type="Pfam" id="PF07819">
    <property type="entry name" value="PGAP1"/>
    <property type="match status" value="1"/>
</dbReference>
<evidence type="ECO:0000313" key="5">
    <source>
        <dbReference type="Proteomes" id="UP001143463"/>
    </source>
</evidence>
<dbReference type="SUPFAM" id="SSF53474">
    <property type="entry name" value="alpha/beta-Hydrolases"/>
    <property type="match status" value="1"/>
</dbReference>
<gene>
    <name evidence="4" type="ORF">GCM10017577_15170</name>
</gene>
<feature type="compositionally biased region" description="Pro residues" evidence="1">
    <location>
        <begin position="30"/>
        <end position="39"/>
    </location>
</feature>
<evidence type="ECO:0000256" key="1">
    <source>
        <dbReference type="SAM" id="MobiDB-lite"/>
    </source>
</evidence>
<reference evidence="4" key="1">
    <citation type="journal article" date="2014" name="Int. J. Syst. Evol. Microbiol.">
        <title>Complete genome sequence of Corynebacterium casei LMG S-19264T (=DSM 44701T), isolated from a smear-ripened cheese.</title>
        <authorList>
            <consortium name="US DOE Joint Genome Institute (JGI-PGF)"/>
            <person name="Walter F."/>
            <person name="Albersmeier A."/>
            <person name="Kalinowski J."/>
            <person name="Ruckert C."/>
        </authorList>
    </citation>
    <scope>NUCLEOTIDE SEQUENCE</scope>
    <source>
        <strain evidence="4">VKM Ac-1069</strain>
    </source>
</reference>
<dbReference type="PANTHER" id="PTHR37574:SF1">
    <property type="entry name" value="LIPASE B"/>
    <property type="match status" value="1"/>
</dbReference>
<keyword evidence="2" id="KW-1133">Transmembrane helix</keyword>
<comment type="caution">
    <text evidence="4">The sequence shown here is derived from an EMBL/GenBank/DDBJ whole genome shotgun (WGS) entry which is preliminary data.</text>
</comment>
<feature type="transmembrane region" description="Helical" evidence="2">
    <location>
        <begin position="50"/>
        <end position="72"/>
    </location>
</feature>
<accession>A0A9W6NVG4</accession>
<dbReference type="Gene3D" id="3.40.50.1820">
    <property type="entry name" value="alpha/beta hydrolase"/>
    <property type="match status" value="1"/>
</dbReference>
<name>A0A9W6NVG4_9PSEU</name>
<keyword evidence="2" id="KW-0472">Membrane</keyword>
<reference evidence="4" key="2">
    <citation type="submission" date="2023-01" db="EMBL/GenBank/DDBJ databases">
        <authorList>
            <person name="Sun Q."/>
            <person name="Evtushenko L."/>
        </authorList>
    </citation>
    <scope>NUCLEOTIDE SEQUENCE</scope>
    <source>
        <strain evidence="4">VKM Ac-1069</strain>
    </source>
</reference>
<evidence type="ECO:0000256" key="2">
    <source>
        <dbReference type="SAM" id="Phobius"/>
    </source>
</evidence>
<proteinExistence type="predicted"/>
<keyword evidence="5" id="KW-1185">Reference proteome</keyword>
<feature type="region of interest" description="Disordered" evidence="1">
    <location>
        <begin position="19"/>
        <end position="47"/>
    </location>
</feature>
<dbReference type="PANTHER" id="PTHR37574">
    <property type="entry name" value="LIPASE B"/>
    <property type="match status" value="1"/>
</dbReference>
<dbReference type="AlphaFoldDB" id="A0A9W6NVG4"/>
<organism evidence="4 5">
    <name type="scientific">Pseudonocardia halophobica</name>
    <dbReference type="NCBI Taxonomy" id="29401"/>
    <lineage>
        <taxon>Bacteria</taxon>
        <taxon>Bacillati</taxon>
        <taxon>Actinomycetota</taxon>
        <taxon>Actinomycetes</taxon>
        <taxon>Pseudonocardiales</taxon>
        <taxon>Pseudonocardiaceae</taxon>
        <taxon>Pseudonocardia</taxon>
    </lineage>
</organism>
<dbReference type="InterPro" id="IPR053228">
    <property type="entry name" value="Stereospecific_Lipase"/>
</dbReference>
<feature type="domain" description="GPI inositol-deacylase PGAP1-like alpha/beta" evidence="3">
    <location>
        <begin position="172"/>
        <end position="228"/>
    </location>
</feature>
<dbReference type="InterPro" id="IPR029058">
    <property type="entry name" value="AB_hydrolase_fold"/>
</dbReference>
<protein>
    <recommendedName>
        <fullName evidence="3">GPI inositol-deacylase PGAP1-like alpha/beta domain-containing protein</fullName>
    </recommendedName>
</protein>
<sequence length="405" mass="41213">MCGGARGVVVSVEFPAGRTEPPVRTVSPAPTEPPSPPARPASSARPRPSALVRVATAVVVVVGLVFGVYAAVSGASLRTEPAGPAGAPAVPVPAAPAWAPVDRPGPALTAPAADLTASLVCTRGQANRDTVLLLSGTGADPDTAFRWGLRPLLASEGFPTCLSTAPDANTGDIARRAEYVVHAIRTIAERTGRKVAVVGHSQGGMVPRWALRFWPDVRDRVSDLVALGPTNAGSDALRAGCARGCSAAFWQQSSGSRFEEALNSERRTFAGVDYTVVVSTGDTVVTPEPQASALPAEPGGGAVAGNGAIAVQDVCPGRTVEHGPLGLSDAVSFALVVDALRNPGPADPARIAASTCKRTQAQGITSAELRQGTAAVDRALTRSAATAAVLPAEPDLPCYTRPTPC</sequence>
<evidence type="ECO:0000313" key="4">
    <source>
        <dbReference type="EMBL" id="GLL10377.1"/>
    </source>
</evidence>
<dbReference type="EMBL" id="BSFQ01000004">
    <property type="protein sequence ID" value="GLL10377.1"/>
    <property type="molecule type" value="Genomic_DNA"/>
</dbReference>
<dbReference type="Proteomes" id="UP001143463">
    <property type="component" value="Unassembled WGS sequence"/>
</dbReference>
<evidence type="ECO:0000259" key="3">
    <source>
        <dbReference type="Pfam" id="PF07819"/>
    </source>
</evidence>
<dbReference type="InterPro" id="IPR012908">
    <property type="entry name" value="PGAP1-ab_dom-like"/>
</dbReference>
<dbReference type="GO" id="GO:0016788">
    <property type="term" value="F:hydrolase activity, acting on ester bonds"/>
    <property type="evidence" value="ECO:0007669"/>
    <property type="project" value="InterPro"/>
</dbReference>